<reference evidence="1 2" key="1">
    <citation type="submission" date="2019-09" db="EMBL/GenBank/DDBJ databases">
        <title>Bird 10,000 Genomes (B10K) Project - Family phase.</title>
        <authorList>
            <person name="Zhang G."/>
        </authorList>
    </citation>
    <scope>NUCLEOTIDE SEQUENCE [LARGE SCALE GENOMIC DNA]</scope>
    <source>
        <strain evidence="1">OUT-0002</strain>
    </source>
</reference>
<dbReference type="PANTHER" id="PTHR21615">
    <property type="entry name" value="CYCLIN N-TERMINAL DOMAIN-CONTAINING PROTEIN 1"/>
    <property type="match status" value="1"/>
</dbReference>
<keyword evidence="2" id="KW-1185">Reference proteome</keyword>
<organism evidence="1 2">
    <name type="scientific">Oreotrochilus melanogaster</name>
    <dbReference type="NCBI Taxonomy" id="689266"/>
    <lineage>
        <taxon>Eukaryota</taxon>
        <taxon>Metazoa</taxon>
        <taxon>Chordata</taxon>
        <taxon>Craniata</taxon>
        <taxon>Vertebrata</taxon>
        <taxon>Euteleostomi</taxon>
        <taxon>Archelosauria</taxon>
        <taxon>Archosauria</taxon>
        <taxon>Dinosauria</taxon>
        <taxon>Saurischia</taxon>
        <taxon>Theropoda</taxon>
        <taxon>Coelurosauria</taxon>
        <taxon>Aves</taxon>
        <taxon>Neognathae</taxon>
        <taxon>Neoaves</taxon>
        <taxon>Strisores</taxon>
        <taxon>Apodiformes</taxon>
        <taxon>Trochilidae</taxon>
        <taxon>Oreotrochilus</taxon>
    </lineage>
</organism>
<dbReference type="Gene3D" id="1.10.472.10">
    <property type="entry name" value="Cyclin-like"/>
    <property type="match status" value="1"/>
</dbReference>
<dbReference type="SUPFAM" id="SSF47954">
    <property type="entry name" value="Cyclin-like"/>
    <property type="match status" value="1"/>
</dbReference>
<dbReference type="GO" id="GO:0035861">
    <property type="term" value="C:site of double-strand break"/>
    <property type="evidence" value="ECO:0007669"/>
    <property type="project" value="TreeGrafter"/>
</dbReference>
<dbReference type="EMBL" id="VZUB01041571">
    <property type="protein sequence ID" value="NXU80314.1"/>
    <property type="molecule type" value="Genomic_DNA"/>
</dbReference>
<feature type="non-terminal residue" evidence="1">
    <location>
        <position position="1"/>
    </location>
</feature>
<evidence type="ECO:0000313" key="2">
    <source>
        <dbReference type="Proteomes" id="UP000579904"/>
    </source>
</evidence>
<dbReference type="OrthoDB" id="9983043at2759"/>
<dbReference type="AlphaFoldDB" id="A0A7L3NMM4"/>
<dbReference type="PANTHER" id="PTHR21615:SF2">
    <property type="entry name" value="CYCLIN N-TERMINAL DOMAIN-CONTAINING PROTEIN 1"/>
    <property type="match status" value="1"/>
</dbReference>
<name>A0A7L3NMM4_9AVES</name>
<feature type="non-terminal residue" evidence="1">
    <location>
        <position position="187"/>
    </location>
</feature>
<proteinExistence type="predicted"/>
<dbReference type="Proteomes" id="UP000579904">
    <property type="component" value="Unassembled WGS sequence"/>
</dbReference>
<dbReference type="GO" id="GO:0007131">
    <property type="term" value="P:reciprocal meiotic recombination"/>
    <property type="evidence" value="ECO:0007669"/>
    <property type="project" value="TreeGrafter"/>
</dbReference>
<accession>A0A7L3NMM4</accession>
<sequence>EFIFLLSEKWHLDLSARYQAVELLERFMIKQVEQICNSSREKVKSCEGGGGSSWSSQEDQIYETFVLRLVSCVQLASKLSLHYNIVNSDMALKFLQSLKYSYTKQELLESELLVLKTLHFQINVSTPLAYVELLLEVLGHNGCLLPAEPLHQVCVQLLDFSYLTRDSIYDTLLKMAIENSTPNKLQV</sequence>
<dbReference type="InterPro" id="IPR036915">
    <property type="entry name" value="Cyclin-like_sf"/>
</dbReference>
<evidence type="ECO:0000313" key="1">
    <source>
        <dbReference type="EMBL" id="NXU80314.1"/>
    </source>
</evidence>
<protein>
    <submittedName>
        <fullName evidence="1">CNTD1 protein</fullName>
    </submittedName>
</protein>
<gene>
    <name evidence="1" type="primary">Cntd1</name>
    <name evidence="1" type="ORF">OREMEL_R03906</name>
</gene>
<comment type="caution">
    <text evidence="1">The sequence shown here is derived from an EMBL/GenBank/DDBJ whole genome shotgun (WGS) entry which is preliminary data.</text>
</comment>